<dbReference type="AlphaFoldDB" id="A0A3P8E206"/>
<evidence type="ECO:0000313" key="2">
    <source>
        <dbReference type="Proteomes" id="UP000269396"/>
    </source>
</evidence>
<evidence type="ECO:0000313" key="1">
    <source>
        <dbReference type="EMBL" id="VDP58082.1"/>
    </source>
</evidence>
<sequence length="76" mass="9009">MPAELVQATSQESFKRRFDLFLRNKDNILLCRHNFYSLRVVKCWNSLPAKLVQATSQESFKRQFDLFLRTKDSIAL</sequence>
<name>A0A3P8E206_9TREM</name>
<reference evidence="1 2" key="1">
    <citation type="submission" date="2018-11" db="EMBL/GenBank/DDBJ databases">
        <authorList>
            <consortium name="Pathogen Informatics"/>
        </authorList>
    </citation>
    <scope>NUCLEOTIDE SEQUENCE [LARGE SCALE GENOMIC DNA]</scope>
    <source>
        <strain>Denwood</strain>
        <strain evidence="2">Zambia</strain>
    </source>
</reference>
<gene>
    <name evidence="1" type="ORF">SMTD_LOCUS11412</name>
</gene>
<protein>
    <submittedName>
        <fullName evidence="1">Uncharacterized protein</fullName>
    </submittedName>
</protein>
<keyword evidence="2" id="KW-1185">Reference proteome</keyword>
<accession>A0A3P8E206</accession>
<dbReference type="EMBL" id="UZAL01031442">
    <property type="protein sequence ID" value="VDP58082.1"/>
    <property type="molecule type" value="Genomic_DNA"/>
</dbReference>
<proteinExistence type="predicted"/>
<dbReference type="Proteomes" id="UP000269396">
    <property type="component" value="Unassembled WGS sequence"/>
</dbReference>
<organism evidence="1 2">
    <name type="scientific">Schistosoma mattheei</name>
    <dbReference type="NCBI Taxonomy" id="31246"/>
    <lineage>
        <taxon>Eukaryota</taxon>
        <taxon>Metazoa</taxon>
        <taxon>Spiralia</taxon>
        <taxon>Lophotrochozoa</taxon>
        <taxon>Platyhelminthes</taxon>
        <taxon>Trematoda</taxon>
        <taxon>Digenea</taxon>
        <taxon>Strigeidida</taxon>
        <taxon>Schistosomatoidea</taxon>
        <taxon>Schistosomatidae</taxon>
        <taxon>Schistosoma</taxon>
    </lineage>
</organism>